<feature type="active site" description="Nucleophile" evidence="6">
    <location>
        <position position="10"/>
    </location>
</feature>
<dbReference type="GO" id="GO:0004726">
    <property type="term" value="F:non-membrane spanning protein tyrosine phosphatase activity"/>
    <property type="evidence" value="ECO:0007669"/>
    <property type="project" value="InterPro"/>
</dbReference>
<dbReference type="SUPFAM" id="SSF52788">
    <property type="entry name" value="Phosphotyrosine protein phosphatases I"/>
    <property type="match status" value="1"/>
</dbReference>
<evidence type="ECO:0000256" key="3">
    <source>
        <dbReference type="ARBA" id="ARBA00022490"/>
    </source>
</evidence>
<dbReference type="GO" id="GO:0005737">
    <property type="term" value="C:cytoplasm"/>
    <property type="evidence" value="ECO:0007669"/>
    <property type="project" value="UniProtKB-SubCell"/>
</dbReference>
<dbReference type="PRINTS" id="PR00720">
    <property type="entry name" value="MAMMALPTPASE"/>
</dbReference>
<comment type="similarity">
    <text evidence="2 7">Belongs to the low molecular weight phosphotyrosine protein phosphatase family.</text>
</comment>
<feature type="active site" evidence="6">
    <location>
        <position position="16"/>
    </location>
</feature>
<evidence type="ECO:0000256" key="4">
    <source>
        <dbReference type="ARBA" id="ARBA00022801"/>
    </source>
</evidence>
<comment type="catalytic activity">
    <reaction evidence="7">
        <text>O-phospho-L-tyrosyl-[protein] + H2O = L-tyrosyl-[protein] + phosphate</text>
        <dbReference type="Rhea" id="RHEA:10684"/>
        <dbReference type="Rhea" id="RHEA-COMP:10136"/>
        <dbReference type="Rhea" id="RHEA-COMP:20101"/>
        <dbReference type="ChEBI" id="CHEBI:15377"/>
        <dbReference type="ChEBI" id="CHEBI:43474"/>
        <dbReference type="ChEBI" id="CHEBI:46858"/>
        <dbReference type="ChEBI" id="CHEBI:61978"/>
        <dbReference type="EC" id="3.1.3.48"/>
    </reaction>
</comment>
<gene>
    <name evidence="9" type="primary">primo-1_1</name>
    <name evidence="9" type="ORF">Bhyg_06442</name>
</gene>
<dbReference type="InterPro" id="IPR023485">
    <property type="entry name" value="Ptyr_pPase"/>
</dbReference>
<dbReference type="OrthoDB" id="3388at2759"/>
<dbReference type="FunFam" id="3.40.50.2300:FF:000105">
    <property type="entry name" value="Low molecular weight phosphotyrosine protein"/>
    <property type="match status" value="1"/>
</dbReference>
<dbReference type="EC" id="3.1.3.48" evidence="7"/>
<reference evidence="9" key="1">
    <citation type="submission" date="2022-07" db="EMBL/GenBank/DDBJ databases">
        <authorList>
            <person name="Trinca V."/>
            <person name="Uliana J.V.C."/>
            <person name="Torres T.T."/>
            <person name="Ward R.J."/>
            <person name="Monesi N."/>
        </authorList>
    </citation>
    <scope>NUCLEOTIDE SEQUENCE</scope>
    <source>
        <strain evidence="9">HSMRA1968</strain>
        <tissue evidence="9">Whole embryos</tissue>
    </source>
</reference>
<evidence type="ECO:0000256" key="7">
    <source>
        <dbReference type="RuleBase" id="RU368115"/>
    </source>
</evidence>
<evidence type="ECO:0000256" key="1">
    <source>
        <dbReference type="ARBA" id="ARBA00004496"/>
    </source>
</evidence>
<evidence type="ECO:0000259" key="8">
    <source>
        <dbReference type="SMART" id="SM00226"/>
    </source>
</evidence>
<keyword evidence="3 7" id="KW-0963">Cytoplasm</keyword>
<comment type="function">
    <text evidence="7">Acts on tyrosine phosphorylated proteins, low-MW aryl phosphates and natural and synthetic acyl phosphates.</text>
</comment>
<dbReference type="CDD" id="cd16343">
    <property type="entry name" value="LMWPTP"/>
    <property type="match status" value="1"/>
</dbReference>
<dbReference type="PRINTS" id="PR00719">
    <property type="entry name" value="LMWPTPASE"/>
</dbReference>
<keyword evidence="5 7" id="KW-0904">Protein phosphatase</keyword>
<feature type="domain" description="Phosphotyrosine protein phosphatase I" evidence="8">
    <location>
        <begin position="4"/>
        <end position="152"/>
    </location>
</feature>
<comment type="caution">
    <text evidence="9">The sequence shown here is derived from an EMBL/GenBank/DDBJ whole genome shotgun (WGS) entry which is preliminary data.</text>
</comment>
<evidence type="ECO:0000313" key="10">
    <source>
        <dbReference type="Proteomes" id="UP001151699"/>
    </source>
</evidence>
<dbReference type="Pfam" id="PF01451">
    <property type="entry name" value="LMWPc"/>
    <property type="match status" value="1"/>
</dbReference>
<dbReference type="AlphaFoldDB" id="A0A9Q0S2F0"/>
<dbReference type="InterPro" id="IPR050438">
    <property type="entry name" value="LMW_PTPase"/>
</dbReference>
<keyword evidence="4 7" id="KW-0378">Hydrolase</keyword>
<dbReference type="EMBL" id="WJQU01000002">
    <property type="protein sequence ID" value="KAJ6641503.1"/>
    <property type="molecule type" value="Genomic_DNA"/>
</dbReference>
<dbReference type="Gene3D" id="3.40.50.2300">
    <property type="match status" value="1"/>
</dbReference>
<dbReference type="Proteomes" id="UP001151699">
    <property type="component" value="Chromosome B"/>
</dbReference>
<evidence type="ECO:0000256" key="2">
    <source>
        <dbReference type="ARBA" id="ARBA00011063"/>
    </source>
</evidence>
<comment type="catalytic activity">
    <reaction evidence="7">
        <text>a phosphate monoester + H2O = an alcohol + phosphate</text>
        <dbReference type="Rhea" id="RHEA:15017"/>
        <dbReference type="ChEBI" id="CHEBI:15377"/>
        <dbReference type="ChEBI" id="CHEBI:30879"/>
        <dbReference type="ChEBI" id="CHEBI:43474"/>
        <dbReference type="ChEBI" id="CHEBI:67140"/>
        <dbReference type="EC" id="3.1.3.2"/>
    </reaction>
</comment>
<dbReference type="InterPro" id="IPR036196">
    <property type="entry name" value="Ptyr_pPase_sf"/>
</dbReference>
<proteinExistence type="inferred from homology"/>
<feature type="active site" description="Proton donor" evidence="6">
    <location>
        <position position="125"/>
    </location>
</feature>
<keyword evidence="10" id="KW-1185">Reference proteome</keyword>
<dbReference type="PANTHER" id="PTHR11717:SF7">
    <property type="entry name" value="LOW MOLECULAR WEIGHT PHOSPHOTYROSINE PROTEIN PHOSPHATASE"/>
    <property type="match status" value="1"/>
</dbReference>
<dbReference type="GO" id="GO:0003993">
    <property type="term" value="F:acid phosphatase activity"/>
    <property type="evidence" value="ECO:0007669"/>
    <property type="project" value="UniProtKB-UniRule"/>
</dbReference>
<dbReference type="PANTHER" id="PTHR11717">
    <property type="entry name" value="LOW MOLECULAR WEIGHT PROTEIN TYROSINE PHOSPHATASE"/>
    <property type="match status" value="1"/>
</dbReference>
<organism evidence="9 10">
    <name type="scientific">Pseudolycoriella hygida</name>
    <dbReference type="NCBI Taxonomy" id="35572"/>
    <lineage>
        <taxon>Eukaryota</taxon>
        <taxon>Metazoa</taxon>
        <taxon>Ecdysozoa</taxon>
        <taxon>Arthropoda</taxon>
        <taxon>Hexapoda</taxon>
        <taxon>Insecta</taxon>
        <taxon>Pterygota</taxon>
        <taxon>Neoptera</taxon>
        <taxon>Endopterygota</taxon>
        <taxon>Diptera</taxon>
        <taxon>Nematocera</taxon>
        <taxon>Sciaroidea</taxon>
        <taxon>Sciaridae</taxon>
        <taxon>Pseudolycoriella</taxon>
    </lineage>
</organism>
<accession>A0A9Q0S2F0</accession>
<evidence type="ECO:0000313" key="9">
    <source>
        <dbReference type="EMBL" id="KAJ6641503.1"/>
    </source>
</evidence>
<evidence type="ECO:0000256" key="6">
    <source>
        <dbReference type="PIRSR" id="PIRSR617867-1"/>
    </source>
</evidence>
<name>A0A9Q0S2F0_9DIPT</name>
<evidence type="ECO:0000256" key="5">
    <source>
        <dbReference type="ARBA" id="ARBA00022912"/>
    </source>
</evidence>
<protein>
    <recommendedName>
        <fullName evidence="7">Low molecular weight phosphotyrosine protein phosphatase</fullName>
        <shortName evidence="7">LMW-PTP</shortName>
        <shortName evidence="7">LMW-PTPase</shortName>
        <ecNumber evidence="7">3.1.3.2</ecNumber>
        <ecNumber evidence="7">3.1.3.48</ecNumber>
    </recommendedName>
    <alternativeName>
        <fullName evidence="7">Low molecular weight cytosolic acid phosphatase</fullName>
    </alternativeName>
</protein>
<comment type="subcellular location">
    <subcellularLocation>
        <location evidence="1 7">Cytoplasm</location>
    </subcellularLocation>
</comment>
<dbReference type="SMART" id="SM00226">
    <property type="entry name" value="LMWPc"/>
    <property type="match status" value="1"/>
</dbReference>
<dbReference type="EC" id="3.1.3.2" evidence="7"/>
<dbReference type="InterPro" id="IPR002115">
    <property type="entry name" value="Tyr_Pase_low_mol_wt_mml"/>
</dbReference>
<dbReference type="InterPro" id="IPR017867">
    <property type="entry name" value="Tyr_phospatase_low_mol_wt"/>
</dbReference>
<sequence length="158" mass="17980">MAQKKALFICLGNICRSPIAEAVFIDEVKKAGDESKWEIDSAAIGSWHVGKTPESRAQATMKKHNLAYNNRARQIKTPDFTKYDYIFGMDEENMEDLKERCPSNGTAKLLLLGDFDPEGDRIIRDPYYDRGSEGFEKCYQQAVRCCKGFLEQVAQNKI</sequence>